<dbReference type="RefSeq" id="WP_254815655.1">
    <property type="nucleotide sequence ID" value="NZ_CP060793.1"/>
</dbReference>
<evidence type="ECO:0000256" key="2">
    <source>
        <dbReference type="ARBA" id="ARBA00008205"/>
    </source>
</evidence>
<dbReference type="SUPFAM" id="SSF52540">
    <property type="entry name" value="P-loop containing nucleoside triphosphate hydrolases"/>
    <property type="match status" value="1"/>
</dbReference>
<dbReference type="InterPro" id="IPR027417">
    <property type="entry name" value="P-loop_NTPase"/>
</dbReference>
<evidence type="ECO:0000313" key="11">
    <source>
        <dbReference type="EMBL" id="UTO56626.1"/>
    </source>
</evidence>
<dbReference type="Pfam" id="PF01883">
    <property type="entry name" value="FeS_assembly_P"/>
    <property type="match status" value="1"/>
</dbReference>
<evidence type="ECO:0000259" key="9">
    <source>
        <dbReference type="Pfam" id="PF01883"/>
    </source>
</evidence>
<evidence type="ECO:0000256" key="7">
    <source>
        <dbReference type="ARBA" id="ARBA00023014"/>
    </source>
</evidence>
<evidence type="ECO:0000256" key="8">
    <source>
        <dbReference type="HAMAP-Rule" id="MF_02040"/>
    </source>
</evidence>
<feature type="domain" description="MIP18 family-like" evidence="9">
    <location>
        <begin position="7"/>
        <end position="79"/>
    </location>
</feature>
<evidence type="ECO:0000256" key="4">
    <source>
        <dbReference type="ARBA" id="ARBA00022741"/>
    </source>
</evidence>
<comment type="subunit">
    <text evidence="8">Homodimer.</text>
</comment>
<dbReference type="GO" id="GO:0016226">
    <property type="term" value="P:iron-sulfur cluster assembly"/>
    <property type="evidence" value="ECO:0007669"/>
    <property type="project" value="InterPro"/>
</dbReference>
<comment type="function">
    <text evidence="8">Binds and transfers iron-sulfur (Fe-S) clusters to target apoproteins. Can hydrolyze ATP.</text>
</comment>
<feature type="binding site" evidence="8">
    <location>
        <begin position="106"/>
        <end position="113"/>
    </location>
    <ligand>
        <name>ATP</name>
        <dbReference type="ChEBI" id="CHEBI:30616"/>
    </ligand>
</feature>
<dbReference type="GO" id="GO:0046872">
    <property type="term" value="F:metal ion binding"/>
    <property type="evidence" value="ECO:0007669"/>
    <property type="project" value="UniProtKB-KW"/>
</dbReference>
<keyword evidence="4 8" id="KW-0547">Nucleotide-binding</keyword>
<keyword evidence="7 8" id="KW-0411">Iron-sulfur</keyword>
<dbReference type="Gene3D" id="3.40.50.300">
    <property type="entry name" value="P-loop containing nucleotide triphosphate hydrolases"/>
    <property type="match status" value="1"/>
</dbReference>
<dbReference type="Pfam" id="PF10609">
    <property type="entry name" value="ParA"/>
    <property type="match status" value="1"/>
</dbReference>
<dbReference type="InterPro" id="IPR033756">
    <property type="entry name" value="YlxH/NBP35"/>
</dbReference>
<dbReference type="EMBL" id="CP089285">
    <property type="protein sequence ID" value="UTO56626.1"/>
    <property type="molecule type" value="Genomic_DNA"/>
</dbReference>
<dbReference type="InterPro" id="IPR002744">
    <property type="entry name" value="MIP18-like"/>
</dbReference>
<dbReference type="CDD" id="cd02037">
    <property type="entry name" value="Mrp_NBP35"/>
    <property type="match status" value="1"/>
</dbReference>
<dbReference type="PANTHER" id="PTHR42961">
    <property type="entry name" value="IRON-SULFUR PROTEIN NUBPL"/>
    <property type="match status" value="1"/>
</dbReference>
<name>A0A9Q9C1E2_9RICK</name>
<evidence type="ECO:0000313" key="13">
    <source>
        <dbReference type="Proteomes" id="UP001059985"/>
    </source>
</evidence>
<keyword evidence="3 8" id="KW-0479">Metal-binding</keyword>
<evidence type="ECO:0000256" key="3">
    <source>
        <dbReference type="ARBA" id="ARBA00022723"/>
    </source>
</evidence>
<sequence length="351" mass="39153">MVDVISKSQILKVLESVIDYEVNQNIVKLGMVSSIVICDDNVTFALEFPNKAQAIRKQQLTEECKKAIKNNIKEVKNINIALVIDNTTKSELILNDVKNIILIASGKGGVGKSTVAVHVALSLLRMGYKVALVDGDIYGPSVPQLLNIYGNVKVNCNGKMVPLEGYGLKTMSIGYIVDKDKAVMWRGPMLTKAIYKLMVDTEWQDIDYLIVDTPPGTGDVHINLFSKFSITGVVLVSTPQELSILELMKMYNMLQIMMVPIIGMVENMSYFFDNVSGRKVYFFGKEGVQRIAKVRNITFLGEIIIDPQICESSEKRNPLLLSQDLLKAYDSITINMLNSLKNIYGKKDNIL</sequence>
<dbReference type="EMBL" id="CP089286">
    <property type="protein sequence ID" value="UTO55709.1"/>
    <property type="molecule type" value="Genomic_DNA"/>
</dbReference>
<dbReference type="InterPro" id="IPR044304">
    <property type="entry name" value="NUBPL-like"/>
</dbReference>
<protein>
    <recommendedName>
        <fullName evidence="8">Iron-sulfur cluster carrier protein</fullName>
    </recommendedName>
</protein>
<proteinExistence type="inferred from homology"/>
<evidence type="ECO:0000256" key="5">
    <source>
        <dbReference type="ARBA" id="ARBA00022840"/>
    </source>
</evidence>
<dbReference type="Proteomes" id="UP001059985">
    <property type="component" value="Chromosome"/>
</dbReference>
<dbReference type="Proteomes" id="UP001059822">
    <property type="component" value="Chromosome"/>
</dbReference>
<evidence type="ECO:0000256" key="6">
    <source>
        <dbReference type="ARBA" id="ARBA00023004"/>
    </source>
</evidence>
<dbReference type="PROSITE" id="PS01215">
    <property type="entry name" value="MRP"/>
    <property type="match status" value="1"/>
</dbReference>
<comment type="similarity">
    <text evidence="1">In the N-terminal section; belongs to the MIP18 family.</text>
</comment>
<comment type="similarity">
    <text evidence="8">Belongs to the Mrp/NBP35 ATP-binding proteins family.</text>
</comment>
<keyword evidence="13" id="KW-1185">Reference proteome</keyword>
<dbReference type="GO" id="GO:0005524">
    <property type="term" value="F:ATP binding"/>
    <property type="evidence" value="ECO:0007669"/>
    <property type="project" value="UniProtKB-UniRule"/>
</dbReference>
<keyword evidence="5 8" id="KW-0067">ATP-binding</keyword>
<keyword evidence="8" id="KW-0378">Hydrolase</keyword>
<dbReference type="PANTHER" id="PTHR42961:SF2">
    <property type="entry name" value="IRON-SULFUR PROTEIN NUBPL"/>
    <property type="match status" value="1"/>
</dbReference>
<dbReference type="Gene3D" id="3.30.300.130">
    <property type="entry name" value="Fe-S cluster assembly (FSCA)"/>
    <property type="match status" value="1"/>
</dbReference>
<comment type="similarity">
    <text evidence="2">In the C-terminal section; belongs to the Mrp/NBP35 ATP-binding proteins family.</text>
</comment>
<evidence type="ECO:0000313" key="12">
    <source>
        <dbReference type="Proteomes" id="UP001059822"/>
    </source>
</evidence>
<dbReference type="InterPro" id="IPR019591">
    <property type="entry name" value="Mrp/NBP35_ATP-bd"/>
</dbReference>
<dbReference type="AlphaFoldDB" id="A0A9Q9C1E2"/>
<dbReference type="GO" id="GO:0051539">
    <property type="term" value="F:4 iron, 4 sulfur cluster binding"/>
    <property type="evidence" value="ECO:0007669"/>
    <property type="project" value="TreeGrafter"/>
</dbReference>
<dbReference type="FunFam" id="3.40.50.300:FF:001119">
    <property type="entry name" value="Iron-sulfur cluster carrier protein"/>
    <property type="match status" value="1"/>
</dbReference>
<dbReference type="GO" id="GO:0140663">
    <property type="term" value="F:ATP-dependent FeS chaperone activity"/>
    <property type="evidence" value="ECO:0007669"/>
    <property type="project" value="InterPro"/>
</dbReference>
<reference evidence="10" key="1">
    <citation type="journal article" date="2022" name="Microorganisms">
        <title>Assembly and Comparison of Ca. Neoehrlichia mikurensis Genomes.</title>
        <authorList>
            <person name="Azagi T."/>
            <person name="Dirks R.P."/>
            <person name="Yebra-Pimentel E.S."/>
            <person name="Schaap P.J."/>
            <person name="Koehorst J.J."/>
            <person name="Esser H.J."/>
            <person name="Sprong H."/>
        </authorList>
    </citation>
    <scope>NUCLEOTIDE SEQUENCE</scope>
    <source>
        <strain evidence="11">18-2804</strain>
        <strain evidence="10">18-2837</strain>
    </source>
</reference>
<dbReference type="InterPro" id="IPR034904">
    <property type="entry name" value="FSCA_dom_sf"/>
</dbReference>
<organism evidence="10 12">
    <name type="scientific">Neoehrlichia mikurensis</name>
    <dbReference type="NCBI Taxonomy" id="89586"/>
    <lineage>
        <taxon>Bacteria</taxon>
        <taxon>Pseudomonadati</taxon>
        <taxon>Pseudomonadota</taxon>
        <taxon>Alphaproteobacteria</taxon>
        <taxon>Rickettsiales</taxon>
        <taxon>Anaplasmataceae</taxon>
        <taxon>Candidatus Neoehrlichia</taxon>
    </lineage>
</organism>
<dbReference type="GO" id="GO:0016887">
    <property type="term" value="F:ATP hydrolysis activity"/>
    <property type="evidence" value="ECO:0007669"/>
    <property type="project" value="UniProtKB-UniRule"/>
</dbReference>
<evidence type="ECO:0000313" key="10">
    <source>
        <dbReference type="EMBL" id="UTO55709.1"/>
    </source>
</evidence>
<dbReference type="SUPFAM" id="SSF117916">
    <property type="entry name" value="Fe-S cluster assembly (FSCA) domain-like"/>
    <property type="match status" value="1"/>
</dbReference>
<dbReference type="InterPro" id="IPR000808">
    <property type="entry name" value="Mrp-like_CS"/>
</dbReference>
<dbReference type="HAMAP" id="MF_02040">
    <property type="entry name" value="Mrp_NBP35"/>
    <property type="match status" value="1"/>
</dbReference>
<gene>
    <name evidence="11" type="ORF">LUA81_01320</name>
    <name evidence="10" type="ORF">LUA82_01330</name>
</gene>
<keyword evidence="6 8" id="KW-0408">Iron</keyword>
<evidence type="ECO:0000256" key="1">
    <source>
        <dbReference type="ARBA" id="ARBA00007352"/>
    </source>
</evidence>
<accession>A0A9Q9C1E2</accession>